<keyword evidence="6" id="KW-1185">Reference proteome</keyword>
<dbReference type="Gene3D" id="1.10.357.10">
    <property type="entry name" value="Tetracycline Repressor, domain 2"/>
    <property type="match status" value="1"/>
</dbReference>
<accession>A0ABU6KCY4</accession>
<dbReference type="PANTHER" id="PTHR43479">
    <property type="entry name" value="ACREF/ENVCD OPERON REPRESSOR-RELATED"/>
    <property type="match status" value="1"/>
</dbReference>
<dbReference type="PANTHER" id="PTHR43479:SF7">
    <property type="entry name" value="TETR-FAMILY TRANSCRIPTIONAL REGULATOR"/>
    <property type="match status" value="1"/>
</dbReference>
<dbReference type="InterPro" id="IPR001647">
    <property type="entry name" value="HTH_TetR"/>
</dbReference>
<sequence>MQLKNSQVDRRIRRTKRNLKKAAINLMKIKEYNSITVKDIVASADYNRATFYRHYQDKEDLKDQLVDELLDKLINAFRYPYKNSKFVNAYSLTPSNVRIFDYIKDNADFYMLWKDSEGIPGFQGKFIQTLTELFNQDIVHLSNQQGDIDNELFITYRTYGVWGLIINWIKSDFKTPSQDMAKQLINIINYHPLKIYETKHF</sequence>
<dbReference type="Pfam" id="PF00440">
    <property type="entry name" value="TetR_N"/>
    <property type="match status" value="1"/>
</dbReference>
<proteinExistence type="predicted"/>
<name>A0ABU6KCY4_9BACI</name>
<keyword evidence="2 3" id="KW-0238">DNA-binding</keyword>
<dbReference type="EMBL" id="JARZFX010000002">
    <property type="protein sequence ID" value="MEC5423193.1"/>
    <property type="molecule type" value="Genomic_DNA"/>
</dbReference>
<protein>
    <submittedName>
        <fullName evidence="5">TetR/AcrR family transcriptional regulator</fullName>
    </submittedName>
</protein>
<evidence type="ECO:0000313" key="6">
    <source>
        <dbReference type="Proteomes" id="UP001335737"/>
    </source>
</evidence>
<evidence type="ECO:0000256" key="1">
    <source>
        <dbReference type="ARBA" id="ARBA00022491"/>
    </source>
</evidence>
<dbReference type="RefSeq" id="WP_327606752.1">
    <property type="nucleotide sequence ID" value="NZ_JARZFX010000002.1"/>
</dbReference>
<evidence type="ECO:0000256" key="3">
    <source>
        <dbReference type="PROSITE-ProRule" id="PRU00335"/>
    </source>
</evidence>
<reference evidence="5 6" key="1">
    <citation type="journal article" date="2024" name="Int. J. Syst. Evol. Microbiol.">
        <title>Virgibacillus tibetensis sp. nov., isolated from salt lake on the Tibetan Plateau of China.</title>
        <authorList>
            <person name="Phurbu D."/>
            <person name="Liu Z.-X."/>
            <person name="Wang R."/>
            <person name="Zheng Y.-Y."/>
            <person name="Liu H.-C."/>
            <person name="Zhou Y.-G."/>
            <person name="Yu Y.-J."/>
            <person name="Li A.-H."/>
        </authorList>
    </citation>
    <scope>NUCLEOTIDE SEQUENCE [LARGE SCALE GENOMIC DNA]</scope>
    <source>
        <strain evidence="5 6">C22-A2</strain>
    </source>
</reference>
<dbReference type="InterPro" id="IPR050624">
    <property type="entry name" value="HTH-type_Tx_Regulator"/>
</dbReference>
<dbReference type="PROSITE" id="PS50977">
    <property type="entry name" value="HTH_TETR_2"/>
    <property type="match status" value="1"/>
</dbReference>
<dbReference type="SUPFAM" id="SSF46689">
    <property type="entry name" value="Homeodomain-like"/>
    <property type="match status" value="1"/>
</dbReference>
<organism evidence="5 6">
    <name type="scientific">Virgibacillus tibetensis</name>
    <dbReference type="NCBI Taxonomy" id="3042313"/>
    <lineage>
        <taxon>Bacteria</taxon>
        <taxon>Bacillati</taxon>
        <taxon>Bacillota</taxon>
        <taxon>Bacilli</taxon>
        <taxon>Bacillales</taxon>
        <taxon>Bacillaceae</taxon>
        <taxon>Virgibacillus</taxon>
    </lineage>
</organism>
<dbReference type="Pfam" id="PF14278">
    <property type="entry name" value="TetR_C_8"/>
    <property type="match status" value="1"/>
</dbReference>
<comment type="caution">
    <text evidence="5">The sequence shown here is derived from an EMBL/GenBank/DDBJ whole genome shotgun (WGS) entry which is preliminary data.</text>
</comment>
<feature type="domain" description="HTH tetR-type" evidence="4">
    <location>
        <begin position="13"/>
        <end position="73"/>
    </location>
</feature>
<evidence type="ECO:0000313" key="5">
    <source>
        <dbReference type="EMBL" id="MEC5423193.1"/>
    </source>
</evidence>
<keyword evidence="1" id="KW-0678">Repressor</keyword>
<evidence type="ECO:0000259" key="4">
    <source>
        <dbReference type="PROSITE" id="PS50977"/>
    </source>
</evidence>
<evidence type="ECO:0000256" key="2">
    <source>
        <dbReference type="ARBA" id="ARBA00023125"/>
    </source>
</evidence>
<dbReference type="Proteomes" id="UP001335737">
    <property type="component" value="Unassembled WGS sequence"/>
</dbReference>
<dbReference type="InterPro" id="IPR039532">
    <property type="entry name" value="TetR_C_Firmicutes"/>
</dbReference>
<dbReference type="InterPro" id="IPR009057">
    <property type="entry name" value="Homeodomain-like_sf"/>
</dbReference>
<feature type="DNA-binding region" description="H-T-H motif" evidence="3">
    <location>
        <begin position="36"/>
        <end position="55"/>
    </location>
</feature>
<gene>
    <name evidence="5" type="ORF">QGM71_06720</name>
</gene>